<evidence type="ECO:0000313" key="2">
    <source>
        <dbReference type="EMBL" id="MBC2777397.1"/>
    </source>
</evidence>
<organism evidence="2 3">
    <name type="scientific">Parasphingopyxis marina</name>
    <dbReference type="NCBI Taxonomy" id="2761622"/>
    <lineage>
        <taxon>Bacteria</taxon>
        <taxon>Pseudomonadati</taxon>
        <taxon>Pseudomonadota</taxon>
        <taxon>Alphaproteobacteria</taxon>
        <taxon>Sphingomonadales</taxon>
        <taxon>Sphingomonadaceae</taxon>
        <taxon>Parasphingopyxis</taxon>
    </lineage>
</organism>
<proteinExistence type="predicted"/>
<sequence length="131" mass="15007">MLGPILLAAMQFIPNATTCADSGNLPQQMMNACAAWDFEQADAELNATWPVVLDYVRTHLSEEFAWDERPSGEERLRAAQRAWITLRDEHCGVWAYHMRGGTAEPLLFHACKTRMTRERIEELRALMIEDQ</sequence>
<feature type="domain" description="Lysozyme inhibitor LprI-like N-terminal" evidence="1">
    <location>
        <begin position="26"/>
        <end position="123"/>
    </location>
</feature>
<evidence type="ECO:0000313" key="3">
    <source>
        <dbReference type="Proteomes" id="UP000564378"/>
    </source>
</evidence>
<dbReference type="Pfam" id="PF07007">
    <property type="entry name" value="LprI"/>
    <property type="match status" value="1"/>
</dbReference>
<dbReference type="AlphaFoldDB" id="A0A842HY74"/>
<dbReference type="PANTHER" id="PTHR39176">
    <property type="entry name" value="PERIPLASMIC PROTEIN-RELATED"/>
    <property type="match status" value="1"/>
</dbReference>
<dbReference type="PANTHER" id="PTHR39176:SF1">
    <property type="entry name" value="PERIPLASMIC PROTEIN"/>
    <property type="match status" value="1"/>
</dbReference>
<reference evidence="2 3" key="1">
    <citation type="submission" date="2020-08" db="EMBL/GenBank/DDBJ databases">
        <title>Draft genome sequence of Parasphingopyxis sp. GrpM-11.</title>
        <authorList>
            <person name="Oh J."/>
            <person name="Roh D.-H."/>
        </authorList>
    </citation>
    <scope>NUCLEOTIDE SEQUENCE [LARGE SCALE GENOMIC DNA]</scope>
    <source>
        <strain evidence="2 3">GrpM-11</strain>
    </source>
</reference>
<evidence type="ECO:0000259" key="1">
    <source>
        <dbReference type="Pfam" id="PF07007"/>
    </source>
</evidence>
<accession>A0A842HY74</accession>
<dbReference type="Gene3D" id="1.20.1270.180">
    <property type="match status" value="1"/>
</dbReference>
<gene>
    <name evidence="2" type="ORF">H6P80_07160</name>
</gene>
<name>A0A842HY74_9SPHN</name>
<dbReference type="RefSeq" id="WP_185800609.1">
    <property type="nucleotide sequence ID" value="NZ_JACJVJ010000001.1"/>
</dbReference>
<dbReference type="InterPro" id="IPR009739">
    <property type="entry name" value="LprI-like_N"/>
</dbReference>
<dbReference type="EMBL" id="JACJVJ010000001">
    <property type="protein sequence ID" value="MBC2777397.1"/>
    <property type="molecule type" value="Genomic_DNA"/>
</dbReference>
<keyword evidence="3" id="KW-1185">Reference proteome</keyword>
<comment type="caution">
    <text evidence="2">The sequence shown here is derived from an EMBL/GenBank/DDBJ whole genome shotgun (WGS) entry which is preliminary data.</text>
</comment>
<dbReference type="Proteomes" id="UP000564378">
    <property type="component" value="Unassembled WGS sequence"/>
</dbReference>
<protein>
    <submittedName>
        <fullName evidence="2">DUF1311 domain-containing protein</fullName>
    </submittedName>
</protein>